<dbReference type="GO" id="GO:0005886">
    <property type="term" value="C:plasma membrane"/>
    <property type="evidence" value="ECO:0007669"/>
    <property type="project" value="UniProtKB-SubCell"/>
</dbReference>
<dbReference type="SMART" id="SM00957">
    <property type="entry name" value="SecA_DEAD"/>
    <property type="match status" value="1"/>
</dbReference>
<dbReference type="EMBL" id="JAOTGU010000019">
    <property type="protein sequence ID" value="MDB6262810.1"/>
    <property type="molecule type" value="Genomic_DNA"/>
</dbReference>
<evidence type="ECO:0000259" key="16">
    <source>
        <dbReference type="PROSITE" id="PS51196"/>
    </source>
</evidence>
<evidence type="ECO:0000313" key="18">
    <source>
        <dbReference type="Proteomes" id="UP001143700"/>
    </source>
</evidence>
<evidence type="ECO:0000256" key="5">
    <source>
        <dbReference type="ARBA" id="ARBA00022490"/>
    </source>
</evidence>
<comment type="catalytic activity">
    <reaction evidence="12">
        <text>ATP + H2O + cellular proteinSide 1 = ADP + phosphate + cellular proteinSide 2.</text>
        <dbReference type="EC" id="7.4.2.8"/>
    </reaction>
</comment>
<evidence type="ECO:0000256" key="6">
    <source>
        <dbReference type="ARBA" id="ARBA00022741"/>
    </source>
</evidence>
<name>A0A9X3W9S9_LACAM</name>
<dbReference type="GO" id="GO:0017038">
    <property type="term" value="P:protein import"/>
    <property type="evidence" value="ECO:0007669"/>
    <property type="project" value="InterPro"/>
</dbReference>
<dbReference type="InterPro" id="IPR014001">
    <property type="entry name" value="Helicase_ATP-bd"/>
</dbReference>
<keyword evidence="8 12" id="KW-0653">Protein transport</keyword>
<dbReference type="Pfam" id="PF07517">
    <property type="entry name" value="SecA_DEAD"/>
    <property type="match status" value="1"/>
</dbReference>
<dbReference type="InterPro" id="IPR044722">
    <property type="entry name" value="SecA_SF2_C"/>
</dbReference>
<accession>A0A9X3W9S9</accession>
<dbReference type="InterPro" id="IPR011115">
    <property type="entry name" value="SecA_DEAD"/>
</dbReference>
<protein>
    <recommendedName>
        <fullName evidence="12 13">Protein translocase subunit SecA</fullName>
        <ecNumber evidence="12">7.4.2.8</ecNumber>
    </recommendedName>
</protein>
<dbReference type="PROSITE" id="PS51192">
    <property type="entry name" value="HELICASE_ATP_BIND_1"/>
    <property type="match status" value="1"/>
</dbReference>
<evidence type="ECO:0000313" key="17">
    <source>
        <dbReference type="EMBL" id="MDB6262810.1"/>
    </source>
</evidence>
<dbReference type="PROSITE" id="PS51194">
    <property type="entry name" value="HELICASE_CTER"/>
    <property type="match status" value="1"/>
</dbReference>
<dbReference type="Pfam" id="PF01043">
    <property type="entry name" value="SecA_PP_bind"/>
    <property type="match status" value="1"/>
</dbReference>
<dbReference type="CDD" id="cd18803">
    <property type="entry name" value="SF2_C_secA"/>
    <property type="match status" value="1"/>
</dbReference>
<gene>
    <name evidence="12 17" type="primary">secA</name>
    <name evidence="17" type="ORF">ODV15_09680</name>
</gene>
<dbReference type="NCBIfam" id="TIGR00963">
    <property type="entry name" value="secA"/>
    <property type="match status" value="1"/>
</dbReference>
<dbReference type="PANTHER" id="PTHR30612:SF0">
    <property type="entry name" value="CHLOROPLAST PROTEIN-TRANSPORTING ATPASE"/>
    <property type="match status" value="1"/>
</dbReference>
<dbReference type="CDD" id="cd17928">
    <property type="entry name" value="DEXDc_SecA"/>
    <property type="match status" value="1"/>
</dbReference>
<keyword evidence="11 12" id="KW-0472">Membrane</keyword>
<feature type="binding site" evidence="12">
    <location>
        <begin position="101"/>
        <end position="105"/>
    </location>
    <ligand>
        <name>ATP</name>
        <dbReference type="ChEBI" id="CHEBI:30616"/>
    </ligand>
</feature>
<evidence type="ECO:0000256" key="11">
    <source>
        <dbReference type="ARBA" id="ARBA00023136"/>
    </source>
</evidence>
<dbReference type="SUPFAM" id="SSF52540">
    <property type="entry name" value="P-loop containing nucleoside triphosphate hydrolases"/>
    <property type="match status" value="2"/>
</dbReference>
<feature type="binding site" evidence="12">
    <location>
        <position position="83"/>
    </location>
    <ligand>
        <name>ATP</name>
        <dbReference type="ChEBI" id="CHEBI:30616"/>
    </ligand>
</feature>
<keyword evidence="3 12" id="KW-0813">Transport</keyword>
<dbReference type="Gene3D" id="3.40.50.300">
    <property type="entry name" value="P-loop containing nucleotide triphosphate hydrolases"/>
    <property type="match status" value="2"/>
</dbReference>
<dbReference type="RefSeq" id="WP_271870749.1">
    <property type="nucleotide sequence ID" value="NZ_JAOTGU010000019.1"/>
</dbReference>
<comment type="subcellular location">
    <subcellularLocation>
        <location evidence="12">Cell membrane</location>
        <topology evidence="12">Peripheral membrane protein</topology>
        <orientation evidence="12">Cytoplasmic side</orientation>
    </subcellularLocation>
    <subcellularLocation>
        <location evidence="12">Cytoplasm</location>
    </subcellularLocation>
    <subcellularLocation>
        <location evidence="1">Membrane</location>
        <topology evidence="1">Peripheral membrane protein</topology>
    </subcellularLocation>
    <text evidence="12">Distribution is 50-50.</text>
</comment>
<keyword evidence="4 12" id="KW-1003">Cell membrane</keyword>
<feature type="domain" description="Helicase C-terminal" evidence="15">
    <location>
        <begin position="417"/>
        <end position="566"/>
    </location>
</feature>
<keyword evidence="10 12" id="KW-0811">Translocation</keyword>
<dbReference type="Pfam" id="PF21090">
    <property type="entry name" value="P-loop_SecA"/>
    <property type="match status" value="2"/>
</dbReference>
<dbReference type="SMART" id="SM00490">
    <property type="entry name" value="HELICc"/>
    <property type="match status" value="1"/>
</dbReference>
<dbReference type="GO" id="GO:0006605">
    <property type="term" value="P:protein targeting"/>
    <property type="evidence" value="ECO:0007669"/>
    <property type="project" value="UniProtKB-UniRule"/>
</dbReference>
<keyword evidence="6 12" id="KW-0547">Nucleotide-binding</keyword>
<comment type="caution">
    <text evidence="17">The sequence shown here is derived from an EMBL/GenBank/DDBJ whole genome shotgun (WGS) entry which is preliminary data.</text>
</comment>
<organism evidence="17 18">
    <name type="scientific">Lactobacillus amylovorus</name>
    <dbReference type="NCBI Taxonomy" id="1604"/>
    <lineage>
        <taxon>Bacteria</taxon>
        <taxon>Bacillati</taxon>
        <taxon>Bacillota</taxon>
        <taxon>Bacilli</taxon>
        <taxon>Lactobacillales</taxon>
        <taxon>Lactobacillaceae</taxon>
        <taxon>Lactobacillus</taxon>
    </lineage>
</organism>
<sequence>MSLKTIVNSNKHKVRKLQKIVDQVESYADHYSAMSDEELQSETARFKSELANGATLDSLLPEAFAAVREADKRVLGLYPYPVQIMGGIVLHQGNLAEMRTGEGKTLTETMPTYLNALTGKGVHVVTVNDYLSKRDFEEMGPVFQFMGMTVGQNGDDMDLESKKAAYACDITYSTNDALAFDYLRDNMAYFKQDQVQRGLNYVIIDEVDSILIDEARTPLIISGNEKSYKTMYRQADEIAKRMTKDDYVYDPENRTITLNRSGVLKANEGLGVKNVFGTKAFTLAHYLDEALKANFTMERDKDYIVQDGHVVIVDTNTGRVMPDRQFSDGLQQALEAKEGVEIQEANRTEATVTYQNFFRMYDKLSGMSGTASTESDEFYHTFGMQVVSIPTNKPVARIDLPDELFVTQRAKFRAAIDLIQQIHKTRQPILVGTASVAHSELLSNMLDDKGIPHAVLNAKNNEREAQIIAQAGQAGAITIATNMAGRGTDIKLGPGVKELGGLFVLGTERHESRRIDNQLRGRAGRQGDPGTTVFYMSLEDDLIERFGGDQIREKKEKLVKEGKEFERLGHNRTFNHVVTNAQKKVEGNNYDQRKNTLRYDDVINEQRKDIYAQRQETINAEGDALNKVMLAIFNRTVKRTVDKFYLDSQHIHYDGLVVAARDILNVDLNPDATQKEFDTTTRGEKYKKNLFRYIKENERLNRISLDEVKKLDKTQLEKYLYDQVKKGFQSIQEALVSEKDLRDFEKIVILKQVDTNWKDHIVRMEQLRQSITLRGYGSYNPLVEYQGRAYTVYEDMIKDIERDVTKNFLSTEIRQEIREDD</sequence>
<comment type="similarity">
    <text evidence="2 12 13">Belongs to the SecA family.</text>
</comment>
<evidence type="ECO:0000256" key="2">
    <source>
        <dbReference type="ARBA" id="ARBA00007650"/>
    </source>
</evidence>
<dbReference type="Gene3D" id="1.10.3060.10">
    <property type="entry name" value="Helical scaffold and wing domains of SecA"/>
    <property type="match status" value="1"/>
</dbReference>
<evidence type="ECO:0000256" key="3">
    <source>
        <dbReference type="ARBA" id="ARBA00022448"/>
    </source>
</evidence>
<dbReference type="SMART" id="SM00958">
    <property type="entry name" value="SecA_PP_bind"/>
    <property type="match status" value="1"/>
</dbReference>
<dbReference type="EC" id="7.4.2.8" evidence="12"/>
<proteinExistence type="inferred from homology"/>
<feature type="binding site" evidence="12">
    <location>
        <position position="489"/>
    </location>
    <ligand>
        <name>ATP</name>
        <dbReference type="ChEBI" id="CHEBI:30616"/>
    </ligand>
</feature>
<dbReference type="GO" id="GO:0008564">
    <property type="term" value="F:protein-exporting ATPase activity"/>
    <property type="evidence" value="ECO:0007669"/>
    <property type="project" value="UniProtKB-EC"/>
</dbReference>
<dbReference type="InterPro" id="IPR011130">
    <property type="entry name" value="SecA_preprotein_X-link_dom"/>
</dbReference>
<evidence type="ECO:0000256" key="13">
    <source>
        <dbReference type="RuleBase" id="RU003874"/>
    </source>
</evidence>
<comment type="subunit">
    <text evidence="12">Monomer and homodimer. Part of the essential Sec protein translocation apparatus which comprises SecA, SecYEG and auxiliary proteins SecDF. Other proteins may also be involved.</text>
</comment>
<reference evidence="17" key="2">
    <citation type="submission" date="2022-10" db="EMBL/GenBank/DDBJ databases">
        <authorList>
            <person name="Kostovova I."/>
            <person name="Moravkova M."/>
            <person name="Pechar R."/>
        </authorList>
    </citation>
    <scope>NUCLEOTIDE SEQUENCE</scope>
    <source>
        <strain evidence="17">M356A</strain>
    </source>
</reference>
<dbReference type="NCBIfam" id="NF006630">
    <property type="entry name" value="PRK09200.1"/>
    <property type="match status" value="1"/>
</dbReference>
<dbReference type="InterPro" id="IPR001650">
    <property type="entry name" value="Helicase_C-like"/>
</dbReference>
<reference evidence="17" key="1">
    <citation type="journal article" date="2022" name="Microorganisms">
        <title>Antibiotic Susceptibility, Resistance Gene Determinants and Corresponding Genomic Regions in Lactobacillus amylovorus Isolates Derived from Wild Boars and Domestic Pigs.</title>
        <authorList>
            <person name="Moravkova M."/>
            <person name="Kostovova I."/>
            <person name="Kavanova K."/>
            <person name="Pechar R."/>
            <person name="Stanek S."/>
            <person name="Brychta A."/>
            <person name="Zeman M."/>
            <person name="Kubasova T."/>
        </authorList>
    </citation>
    <scope>NUCLEOTIDE SEQUENCE</scope>
    <source>
        <strain evidence="17">M356A</strain>
    </source>
</reference>
<evidence type="ECO:0000256" key="1">
    <source>
        <dbReference type="ARBA" id="ARBA00004170"/>
    </source>
</evidence>
<dbReference type="InterPro" id="IPR036670">
    <property type="entry name" value="SecA_X-link_sf"/>
</dbReference>
<dbReference type="FunFam" id="3.40.50.300:FF:000429">
    <property type="entry name" value="Preprotein translocase subunit SecA"/>
    <property type="match status" value="1"/>
</dbReference>
<evidence type="ECO:0000256" key="12">
    <source>
        <dbReference type="HAMAP-Rule" id="MF_01382"/>
    </source>
</evidence>
<dbReference type="GO" id="GO:0005829">
    <property type="term" value="C:cytosol"/>
    <property type="evidence" value="ECO:0007669"/>
    <property type="project" value="TreeGrafter"/>
</dbReference>
<feature type="domain" description="Helicase ATP-binding" evidence="14">
    <location>
        <begin position="85"/>
        <end position="223"/>
    </location>
</feature>
<dbReference type="InterPro" id="IPR014018">
    <property type="entry name" value="SecA_motor_DEAD"/>
</dbReference>
<dbReference type="HAMAP" id="MF_01382">
    <property type="entry name" value="SecA"/>
    <property type="match status" value="1"/>
</dbReference>
<dbReference type="GO" id="GO:0031522">
    <property type="term" value="C:cell envelope Sec protein transport complex"/>
    <property type="evidence" value="ECO:0007669"/>
    <property type="project" value="TreeGrafter"/>
</dbReference>
<dbReference type="InterPro" id="IPR011116">
    <property type="entry name" value="SecA_Wing/Scaffold"/>
</dbReference>
<evidence type="ECO:0000256" key="7">
    <source>
        <dbReference type="ARBA" id="ARBA00022840"/>
    </source>
</evidence>
<dbReference type="SUPFAM" id="SSF81886">
    <property type="entry name" value="Helical scaffold and wing domains of SecA"/>
    <property type="match status" value="1"/>
</dbReference>
<dbReference type="InterPro" id="IPR000185">
    <property type="entry name" value="SecA"/>
</dbReference>
<dbReference type="PANTHER" id="PTHR30612">
    <property type="entry name" value="SECA INNER MEMBRANE COMPONENT OF SEC PROTEIN SECRETION SYSTEM"/>
    <property type="match status" value="1"/>
</dbReference>
<dbReference type="InterPro" id="IPR020937">
    <property type="entry name" value="SecA_CS"/>
</dbReference>
<feature type="domain" description="SecA family profile" evidence="16">
    <location>
        <begin position="1"/>
        <end position="567"/>
    </location>
</feature>
<dbReference type="InterPro" id="IPR036266">
    <property type="entry name" value="SecA_Wing/Scaffold_sf"/>
</dbReference>
<evidence type="ECO:0000256" key="9">
    <source>
        <dbReference type="ARBA" id="ARBA00022967"/>
    </source>
</evidence>
<comment type="function">
    <text evidence="12">Part of the Sec protein translocase complex. Interacts with the SecYEG preprotein conducting channel. Has a central role in coupling the hydrolysis of ATP to the transfer of proteins into and across the cell membrane, serving as an ATP-driven molecular motor driving the stepwise translocation of polypeptide chains across the membrane.</text>
</comment>
<dbReference type="Pfam" id="PF07516">
    <property type="entry name" value="SecA_SW"/>
    <property type="match status" value="1"/>
</dbReference>
<evidence type="ECO:0000256" key="8">
    <source>
        <dbReference type="ARBA" id="ARBA00022927"/>
    </source>
</evidence>
<evidence type="ECO:0000259" key="14">
    <source>
        <dbReference type="PROSITE" id="PS51192"/>
    </source>
</evidence>
<dbReference type="SUPFAM" id="SSF81767">
    <property type="entry name" value="Pre-protein crosslinking domain of SecA"/>
    <property type="match status" value="1"/>
</dbReference>
<dbReference type="AlphaFoldDB" id="A0A9X3W9S9"/>
<dbReference type="Proteomes" id="UP001143700">
    <property type="component" value="Unassembled WGS sequence"/>
</dbReference>
<dbReference type="GO" id="GO:0043952">
    <property type="term" value="P:protein transport by the Sec complex"/>
    <property type="evidence" value="ECO:0007669"/>
    <property type="project" value="TreeGrafter"/>
</dbReference>
<dbReference type="PROSITE" id="PS51196">
    <property type="entry name" value="SECA_MOTOR_DEAD"/>
    <property type="match status" value="1"/>
</dbReference>
<evidence type="ECO:0000259" key="15">
    <source>
        <dbReference type="PROSITE" id="PS51194"/>
    </source>
</evidence>
<dbReference type="GO" id="GO:0065002">
    <property type="term" value="P:intracellular protein transmembrane transport"/>
    <property type="evidence" value="ECO:0007669"/>
    <property type="project" value="UniProtKB-UniRule"/>
</dbReference>
<keyword evidence="9 12" id="KW-1278">Translocase</keyword>
<dbReference type="GO" id="GO:0005524">
    <property type="term" value="F:ATP binding"/>
    <property type="evidence" value="ECO:0007669"/>
    <property type="project" value="UniProtKB-UniRule"/>
</dbReference>
<evidence type="ECO:0000256" key="4">
    <source>
        <dbReference type="ARBA" id="ARBA00022475"/>
    </source>
</evidence>
<keyword evidence="7 12" id="KW-0067">ATP-binding</keyword>
<dbReference type="InterPro" id="IPR027417">
    <property type="entry name" value="P-loop_NTPase"/>
</dbReference>
<keyword evidence="5 12" id="KW-0963">Cytoplasm</keyword>
<dbReference type="PROSITE" id="PS01312">
    <property type="entry name" value="SECA"/>
    <property type="match status" value="1"/>
</dbReference>
<evidence type="ECO:0000256" key="10">
    <source>
        <dbReference type="ARBA" id="ARBA00023010"/>
    </source>
</evidence>
<dbReference type="Gene3D" id="3.90.1440.10">
    <property type="entry name" value="SecA, preprotein cross-linking domain"/>
    <property type="match status" value="1"/>
</dbReference>
<dbReference type="PRINTS" id="PR00906">
    <property type="entry name" value="SECA"/>
</dbReference>